<dbReference type="PANTHER" id="PTHR10907">
    <property type="entry name" value="REGUCALCIN"/>
    <property type="match status" value="1"/>
</dbReference>
<dbReference type="SUPFAM" id="SSF63829">
    <property type="entry name" value="Calcium-dependent phosphotriesterase"/>
    <property type="match status" value="1"/>
</dbReference>
<proteinExistence type="inferred from homology"/>
<sequence>MFNTLTDTTSLLGECPVWCERTQRLFWTDIPGCELLALDPVSGEVRRWRVPEPLGSFALTADKDVLLLGLASCLGYYNLSTGRFTNITVTPGVPGTRINDGRCDRMGNFVFSTMDAGEPVQTIGRFHRLNAETLRTETLDLPEVAIPNSLCFSPDGSTMYYADSLQGCIFCCDYPSLENKRVFTTINGQGAPDGSCIDAQGFLWNAEWGGARVVRYAHDGKVDSVIESPCVQSTCPVLAGPGYKTLYCTSARAGLDTPADSDGALIKAEVIVAAGLPEERFAGQLNCE</sequence>
<accession>A0ABX6HHN9</accession>
<protein>
    <submittedName>
        <fullName evidence="3">SMP-30/gluconolactonase/LRE family protein</fullName>
    </submittedName>
</protein>
<keyword evidence="4" id="KW-1185">Reference proteome</keyword>
<evidence type="ECO:0000313" key="4">
    <source>
        <dbReference type="Proteomes" id="UP000464644"/>
    </source>
</evidence>
<evidence type="ECO:0000256" key="1">
    <source>
        <dbReference type="ARBA" id="ARBA00008853"/>
    </source>
</evidence>
<evidence type="ECO:0000259" key="2">
    <source>
        <dbReference type="Pfam" id="PF08450"/>
    </source>
</evidence>
<dbReference type="PRINTS" id="PR01790">
    <property type="entry name" value="SMP30FAMILY"/>
</dbReference>
<dbReference type="InterPro" id="IPR005511">
    <property type="entry name" value="SMP-30"/>
</dbReference>
<dbReference type="RefSeq" id="WP_024688728.1">
    <property type="nucleotide sequence ID" value="NZ_CP047265.1"/>
</dbReference>
<feature type="domain" description="SMP-30/Gluconolactonase/LRE-like region" evidence="2">
    <location>
        <begin position="12"/>
        <end position="252"/>
    </location>
</feature>
<comment type="similarity">
    <text evidence="1">Belongs to the SMP-30/CGR1 family.</text>
</comment>
<name>A0ABX6HHN9_9PSED</name>
<organism evidence="3 4">
    <name type="scientific">Pseudomonas asturiensis</name>
    <dbReference type="NCBI Taxonomy" id="1190415"/>
    <lineage>
        <taxon>Bacteria</taxon>
        <taxon>Pseudomonadati</taxon>
        <taxon>Pseudomonadota</taxon>
        <taxon>Gammaproteobacteria</taxon>
        <taxon>Pseudomonadales</taxon>
        <taxon>Pseudomonadaceae</taxon>
        <taxon>Pseudomonas</taxon>
    </lineage>
</organism>
<gene>
    <name evidence="3" type="ORF">N015_21360</name>
</gene>
<dbReference type="EMBL" id="CP047265">
    <property type="protein sequence ID" value="QHF04814.1"/>
    <property type="molecule type" value="Genomic_DNA"/>
</dbReference>
<reference evidence="3 4" key="1">
    <citation type="journal article" date="2014" name="Genome Announc.">
        <title>Draft Genome Sequences of a Phylogenetically Diverse Suite of Pseudomonas syringae Strains from Multiple Source Populations.</title>
        <authorList>
            <person name="Baltrus D.A."/>
            <person name="Yourstone S."/>
            <person name="Lind A."/>
            <person name="Guilbaud C."/>
            <person name="Sands D.C."/>
            <person name="Jones C.D."/>
            <person name="Morris C.E."/>
            <person name="Dangl J.L."/>
        </authorList>
    </citation>
    <scope>NUCLEOTIDE SEQUENCE [LARGE SCALE GENOMIC DNA]</scope>
    <source>
        <strain evidence="3 4">CC1524</strain>
    </source>
</reference>
<dbReference type="PANTHER" id="PTHR10907:SF47">
    <property type="entry name" value="REGUCALCIN"/>
    <property type="match status" value="1"/>
</dbReference>
<dbReference type="Pfam" id="PF08450">
    <property type="entry name" value="SGL"/>
    <property type="match status" value="1"/>
</dbReference>
<dbReference type="InterPro" id="IPR013658">
    <property type="entry name" value="SGL"/>
</dbReference>
<evidence type="ECO:0000313" key="3">
    <source>
        <dbReference type="EMBL" id="QHF04814.1"/>
    </source>
</evidence>
<dbReference type="InterPro" id="IPR011042">
    <property type="entry name" value="6-blade_b-propeller_TolB-like"/>
</dbReference>
<dbReference type="Proteomes" id="UP000464644">
    <property type="component" value="Chromosome"/>
</dbReference>
<dbReference type="Gene3D" id="2.120.10.30">
    <property type="entry name" value="TolB, C-terminal domain"/>
    <property type="match status" value="1"/>
</dbReference>